<dbReference type="OrthoDB" id="1321990at2"/>
<organism evidence="2 3">
    <name type="scientific">Flavobacterium frigoris</name>
    <dbReference type="NCBI Taxonomy" id="229204"/>
    <lineage>
        <taxon>Bacteria</taxon>
        <taxon>Pseudomonadati</taxon>
        <taxon>Bacteroidota</taxon>
        <taxon>Flavobacteriia</taxon>
        <taxon>Flavobacteriales</taxon>
        <taxon>Flavobacteriaceae</taxon>
        <taxon>Flavobacterium</taxon>
    </lineage>
</organism>
<keyword evidence="1" id="KW-0812">Transmembrane</keyword>
<dbReference type="AlphaFoldDB" id="A0A1H9H9X7"/>
<feature type="transmembrane region" description="Helical" evidence="1">
    <location>
        <begin position="370"/>
        <end position="390"/>
    </location>
</feature>
<evidence type="ECO:0000256" key="1">
    <source>
        <dbReference type="SAM" id="Phobius"/>
    </source>
</evidence>
<evidence type="ECO:0000313" key="3">
    <source>
        <dbReference type="Proteomes" id="UP000183658"/>
    </source>
</evidence>
<feature type="transmembrane region" description="Helical" evidence="1">
    <location>
        <begin position="263"/>
        <end position="284"/>
    </location>
</feature>
<reference evidence="3" key="1">
    <citation type="submission" date="2016-10" db="EMBL/GenBank/DDBJ databases">
        <authorList>
            <person name="Varghese N."/>
            <person name="Submissions S."/>
        </authorList>
    </citation>
    <scope>NUCLEOTIDE SEQUENCE [LARGE SCALE GENOMIC DNA]</scope>
    <source>
        <strain evidence="3">DSM 15719</strain>
    </source>
</reference>
<feature type="transmembrane region" description="Helical" evidence="1">
    <location>
        <begin position="290"/>
        <end position="313"/>
    </location>
</feature>
<dbReference type="EMBL" id="FOFZ01000003">
    <property type="protein sequence ID" value="SEQ59140.1"/>
    <property type="molecule type" value="Genomic_DNA"/>
</dbReference>
<dbReference type="RefSeq" id="WP_074722222.1">
    <property type="nucleotide sequence ID" value="NZ_FOFZ01000003.1"/>
</dbReference>
<sequence>MIDFHKNIFKVFKESEFSINSDDIVFQYCKSIEKQLSALSLKFLKIREEFITVEKKDLDLNIFEKLEDYLKLNEVVKKGNVLIINKESVPLSLIDNITFTNFIVDENNFFFSNSRSFYEFIEFIKSQEMDSDEAFHFVDYVNKTNRKIVFTSLSEKGRLIINYFNEIHSFDSKINYSISLEEFKSCFIKENLHLPKFLKNSIIEFSSKSKKEIRVNELFENLDKIIKNAKINFEIYLNNLSIDSIKKEYDEYKTKYFKEISDILSNITQKIIGLPIVIATTLFALEKIQISVQFLLMIIITILVTNIYLILLLKINFNDLSYIKTIAERDYKKIISNKFFAVFPEEREYFTEIKTRLDTRVKQLKNICETYFWIIGITNIGLNILIFNKLELSSGFVFMISIISFGIFAFARNIILELTENKSVA</sequence>
<gene>
    <name evidence="2" type="ORF">SAMN05444355_10370</name>
</gene>
<dbReference type="Proteomes" id="UP000183658">
    <property type="component" value="Unassembled WGS sequence"/>
</dbReference>
<feature type="transmembrane region" description="Helical" evidence="1">
    <location>
        <begin position="396"/>
        <end position="415"/>
    </location>
</feature>
<proteinExistence type="predicted"/>
<keyword evidence="3" id="KW-1185">Reference proteome</keyword>
<keyword evidence="1" id="KW-1133">Transmembrane helix</keyword>
<evidence type="ECO:0000313" key="2">
    <source>
        <dbReference type="EMBL" id="SEQ59140.1"/>
    </source>
</evidence>
<keyword evidence="1" id="KW-0472">Membrane</keyword>
<name>A0A1H9H9X7_FLAFI</name>
<accession>A0A1H9H9X7</accession>
<protein>
    <submittedName>
        <fullName evidence="2">Uncharacterized protein</fullName>
    </submittedName>
</protein>